<dbReference type="InterPro" id="IPR039760">
    <property type="entry name" value="MOFRL_protein"/>
</dbReference>
<dbReference type="Pfam" id="PF13660">
    <property type="entry name" value="DUF4147"/>
    <property type="match status" value="1"/>
</dbReference>
<dbReference type="Gene3D" id="3.40.1480.10">
    <property type="entry name" value="MOFRL domain"/>
    <property type="match status" value="1"/>
</dbReference>
<sequence length="408" mass="44298">MTIRKHAYQIIRQTLEAVQPDNAVKKALSQINLQSKNLYLLAIGKAAWSMANAAAKVLGNKINKGIVITKYDHVMGEIPNIKCYEAGHPISDDNSYYATDQALKMVENLNKDDLVLLLISGGGSALFEKSIIPKDLTKDINEQLLASGASIEEINTIRKRLSKVKGGRFAQLCHPARLEVIVLSDIIGDPLDMIASGPAYPDKSTSQQALEIVDKYNLRISDDIKKLLLIETPKHIENAHHIVMGSVKELVHQVSNFANKLGYKSLILTDELDCIAKEAGSFLASIVKTYRDKGPLAIILGGETVVEITGNGKGGRNQEIALSAAEKISSLDNVIIFSVGSDGTDGPTDAAGAIVDGNTKRLLEDKGYKIYDILKNNDSYSYLKKVDGLIITGPTGTNINDFTVALIR</sequence>
<evidence type="ECO:0000259" key="2">
    <source>
        <dbReference type="Pfam" id="PF13660"/>
    </source>
</evidence>
<evidence type="ECO:0000313" key="4">
    <source>
        <dbReference type="Proteomes" id="UP000297454"/>
    </source>
</evidence>
<gene>
    <name evidence="3" type="ORF">EQF91_00185</name>
</gene>
<dbReference type="InterPro" id="IPR037035">
    <property type="entry name" value="GK-like_C_sf"/>
</dbReference>
<dbReference type="GO" id="GO:0008887">
    <property type="term" value="F:glycerate kinase activity"/>
    <property type="evidence" value="ECO:0007669"/>
    <property type="project" value="InterPro"/>
</dbReference>
<evidence type="ECO:0000259" key="1">
    <source>
        <dbReference type="Pfam" id="PF05161"/>
    </source>
</evidence>
<dbReference type="InterPro" id="IPR007835">
    <property type="entry name" value="MOFRL"/>
</dbReference>
<dbReference type="RefSeq" id="WP_134710873.1">
    <property type="nucleotide sequence ID" value="NZ_CP119081.1"/>
</dbReference>
<protein>
    <submittedName>
        <fullName evidence="3">DUF4147 domain-containing protein</fullName>
    </submittedName>
</protein>
<dbReference type="SUPFAM" id="SSF82544">
    <property type="entry name" value="GckA/TtuD-like"/>
    <property type="match status" value="1"/>
</dbReference>
<dbReference type="GO" id="GO:0005737">
    <property type="term" value="C:cytoplasm"/>
    <property type="evidence" value="ECO:0007669"/>
    <property type="project" value="TreeGrafter"/>
</dbReference>
<keyword evidence="4" id="KW-1185">Reference proteome</keyword>
<feature type="domain" description="MOFRL-associated" evidence="2">
    <location>
        <begin position="7"/>
        <end position="228"/>
    </location>
</feature>
<dbReference type="PANTHER" id="PTHR12227">
    <property type="entry name" value="GLYCERATE KINASE"/>
    <property type="match status" value="1"/>
</dbReference>
<reference evidence="3 4" key="1">
    <citation type="submission" date="2019-01" db="EMBL/GenBank/DDBJ databases">
        <title>Draft Genome Sequences of Helcococcus ovis Strains Isolated from the Uterus and Vagina of Dairy Cows with Metritis.</title>
        <authorList>
            <person name="Cunha F."/>
            <person name="Jeon S.J."/>
            <person name="Kutzer P."/>
            <person name="Galvao K.N."/>
        </authorList>
    </citation>
    <scope>NUCLEOTIDE SEQUENCE [LARGE SCALE GENOMIC DNA]</scope>
    <source>
        <strain evidence="3 4">KG-37</strain>
    </source>
</reference>
<organism evidence="3 4">
    <name type="scientific">Helcococcus ovis</name>
    <dbReference type="NCBI Taxonomy" id="72026"/>
    <lineage>
        <taxon>Bacteria</taxon>
        <taxon>Bacillati</taxon>
        <taxon>Bacillota</taxon>
        <taxon>Tissierellia</taxon>
        <taxon>Tissierellales</taxon>
        <taxon>Peptoniphilaceae</taxon>
        <taxon>Helcococcus</taxon>
    </lineage>
</organism>
<comment type="caution">
    <text evidence="3">The sequence shown here is derived from an EMBL/GenBank/DDBJ whole genome shotgun (WGS) entry which is preliminary data.</text>
</comment>
<dbReference type="AlphaFoldDB" id="A0A4R9C654"/>
<dbReference type="GeneID" id="97031709"/>
<dbReference type="Pfam" id="PF05161">
    <property type="entry name" value="MOFRL"/>
    <property type="match status" value="1"/>
</dbReference>
<dbReference type="InterPro" id="IPR025286">
    <property type="entry name" value="MOFRL_assoc_dom"/>
</dbReference>
<proteinExistence type="predicted"/>
<dbReference type="InterPro" id="IPR038614">
    <property type="entry name" value="GK_N_sf"/>
</dbReference>
<evidence type="ECO:0000313" key="3">
    <source>
        <dbReference type="EMBL" id="TFF67652.1"/>
    </source>
</evidence>
<accession>A0A4R9C654</accession>
<name>A0A4R9C654_9FIRM</name>
<dbReference type="Gene3D" id="3.40.50.10180">
    <property type="entry name" value="Glycerate kinase, MOFRL-like N-terminal domain"/>
    <property type="match status" value="1"/>
</dbReference>
<dbReference type="Proteomes" id="UP000297454">
    <property type="component" value="Unassembled WGS sequence"/>
</dbReference>
<dbReference type="EMBL" id="SCFR01000001">
    <property type="protein sequence ID" value="TFF67652.1"/>
    <property type="molecule type" value="Genomic_DNA"/>
</dbReference>
<dbReference type="OrthoDB" id="9766552at2"/>
<dbReference type="PANTHER" id="PTHR12227:SF0">
    <property type="entry name" value="GLYCERATE KINASE"/>
    <property type="match status" value="1"/>
</dbReference>
<feature type="domain" description="MOFRL" evidence="1">
    <location>
        <begin position="297"/>
        <end position="401"/>
    </location>
</feature>